<organism evidence="1 2">
    <name type="scientific">Leucocoprinus birnbaumii</name>
    <dbReference type="NCBI Taxonomy" id="56174"/>
    <lineage>
        <taxon>Eukaryota</taxon>
        <taxon>Fungi</taxon>
        <taxon>Dikarya</taxon>
        <taxon>Basidiomycota</taxon>
        <taxon>Agaricomycotina</taxon>
        <taxon>Agaricomycetes</taxon>
        <taxon>Agaricomycetidae</taxon>
        <taxon>Agaricales</taxon>
        <taxon>Agaricineae</taxon>
        <taxon>Agaricaceae</taxon>
        <taxon>Leucocoprinus</taxon>
    </lineage>
</organism>
<evidence type="ECO:0000313" key="2">
    <source>
        <dbReference type="Proteomes" id="UP001213000"/>
    </source>
</evidence>
<reference evidence="1" key="1">
    <citation type="submission" date="2022-07" db="EMBL/GenBank/DDBJ databases">
        <title>Genome Sequence of Leucocoprinus birnbaumii.</title>
        <authorList>
            <person name="Buettner E."/>
        </authorList>
    </citation>
    <scope>NUCLEOTIDE SEQUENCE</scope>
    <source>
        <strain evidence="1">VT141</strain>
    </source>
</reference>
<proteinExistence type="predicted"/>
<evidence type="ECO:0008006" key="3">
    <source>
        <dbReference type="Google" id="ProtNLM"/>
    </source>
</evidence>
<dbReference type="Proteomes" id="UP001213000">
    <property type="component" value="Unassembled WGS sequence"/>
</dbReference>
<dbReference type="EMBL" id="JANIEX010001648">
    <property type="protein sequence ID" value="KAJ3555753.1"/>
    <property type="molecule type" value="Genomic_DNA"/>
</dbReference>
<name>A0AAD5VKQ3_9AGAR</name>
<gene>
    <name evidence="1" type="ORF">NP233_g12136</name>
</gene>
<accession>A0AAD5VKQ3</accession>
<protein>
    <recommendedName>
        <fullName evidence="3">NACHT domain-containing protein</fullName>
    </recommendedName>
</protein>
<keyword evidence="2" id="KW-1185">Reference proteome</keyword>
<dbReference type="AlphaFoldDB" id="A0AAD5VKQ3"/>
<evidence type="ECO:0000313" key="1">
    <source>
        <dbReference type="EMBL" id="KAJ3555753.1"/>
    </source>
</evidence>
<comment type="caution">
    <text evidence="1">The sequence shown here is derived from an EMBL/GenBank/DDBJ whole genome shotgun (WGS) entry which is preliminary data.</text>
</comment>
<sequence>MAHRHFFIVLDGIDECQGRDAQREIVNMIYTCAHKDHDARFRWMLCSRPEPHLVAAFAAMENKRICHQEKLEVDDPEAQRDALRILKKGFAEIRARDPYQFGPGWPKEDEVQFIAQRASGHLGFASFIIRFIGDIDHDDPARKLNVCLDLLHRSSGISAGGNPLDALDFLYTQILSDIPKDILDTTKRVLGVLICGNEKISAILLANLLGLDRASFYSSLQRLHSVLLIPFPEKAHESSIKVYHASFSDYLTDRSRAGIFFLDEGAVNSILVVRWFEWLSHFSKEPPRPPPEPRWVPELRSARFIINKLCDYSFRRCWQALPLTPWASLADVRQTLKDFDFNLDFSRWSSDDDMQDFAYFLQWLLSSSDMKYLTRLDRSPSAQGRPARREEISITWDDKCPEAFVREFIQRPRAADYQALHVELQNRTKTTFHLVPSSSIQDSNQMREDDVIILCMGESASGMINLIDALARKPINITLGELSMYANTEFLVTRALHRRDGRNIVLVNTPRPLIIHSTTLEMDRVLGMFRTWLAKISAKIGPRPCGVIYLQPDRRSSLSKVHQKFCALRSCSYKTYNLIDPQVAWQVVDELICLVEANVLHELLNKTMTRMGLSAINKAKPLSKALAFIDAVLSQVEKEDNLELKDMFIQEIQSRIKNITKDISVTLQSVTQARRLIVRMLLPFRELENLCRYDELL</sequence>